<dbReference type="KEGG" id="pno:SNOG_13915"/>
<proteinExistence type="predicted"/>
<evidence type="ECO:0000313" key="2">
    <source>
        <dbReference type="EMBL" id="EAT78540.1"/>
    </source>
</evidence>
<reference evidence="3" key="1">
    <citation type="journal article" date="2007" name="Plant Cell">
        <title>Dothideomycete-plant interactions illuminated by genome sequencing and EST analysis of the wheat pathogen Stagonospora nodorum.</title>
        <authorList>
            <person name="Hane J.K."/>
            <person name="Lowe R.G."/>
            <person name="Solomon P.S."/>
            <person name="Tan K.C."/>
            <person name="Schoch C.L."/>
            <person name="Spatafora J.W."/>
            <person name="Crous P.W."/>
            <person name="Kodira C."/>
            <person name="Birren B.W."/>
            <person name="Galagan J.E."/>
            <person name="Torriani S.F."/>
            <person name="McDonald B.A."/>
            <person name="Oliver R.P."/>
        </authorList>
    </citation>
    <scope>NUCLEOTIDE SEQUENCE [LARGE SCALE GENOMIC DNA]</scope>
    <source>
        <strain evidence="3">SN15 / ATCC MYA-4574 / FGSC 10173</strain>
    </source>
</reference>
<dbReference type="VEuPathDB" id="FungiDB:JI435_139140"/>
<name>Q0U2N4_PHANO</name>
<accession>Q0U2N4</accession>
<dbReference type="InParanoid" id="Q0U2N4"/>
<dbReference type="RefSeq" id="XP_001804116.1">
    <property type="nucleotide sequence ID" value="XM_001804064.1"/>
</dbReference>
<sequence length="333" mass="37348">MTAVELSPGKRQYYQTKMDEYDAVTTQQATFPLVSGAREIFVPREPFRNLESESVLGLTPEDRLEPELGIECAHFWIVQYRKLKNKFNSGLGITTMYRFKNGATDRDARLEDICRRCQDNPTAFGEWVVEKRGDWNLGTSQNLITALEQGMKSYRAMEPFDNKPAEELFGLRQGQRAKAPSGDFNGQAWIVQYLPPVTQRDPDGANAHDSGIGVTTNRGFAEKVYATPGWRMQMYEFTPAQKQPRLEAIVSYCTNHPTDFGKWVSTLEGASFDGTSSFRTWTSALDDASNYGTSSFLVEAQKLAAAAADAHNKATAAPDNPGRNRRFDPIRDL</sequence>
<feature type="region of interest" description="Disordered" evidence="1">
    <location>
        <begin position="311"/>
        <end position="333"/>
    </location>
</feature>
<dbReference type="AlphaFoldDB" id="Q0U2N4"/>
<protein>
    <submittedName>
        <fullName evidence="2">Uncharacterized protein</fullName>
    </submittedName>
</protein>
<organism evidence="2 3">
    <name type="scientific">Phaeosphaeria nodorum (strain SN15 / ATCC MYA-4574 / FGSC 10173)</name>
    <name type="common">Glume blotch fungus</name>
    <name type="synonym">Parastagonospora nodorum</name>
    <dbReference type="NCBI Taxonomy" id="321614"/>
    <lineage>
        <taxon>Eukaryota</taxon>
        <taxon>Fungi</taxon>
        <taxon>Dikarya</taxon>
        <taxon>Ascomycota</taxon>
        <taxon>Pezizomycotina</taxon>
        <taxon>Dothideomycetes</taxon>
        <taxon>Pleosporomycetidae</taxon>
        <taxon>Pleosporales</taxon>
        <taxon>Pleosporineae</taxon>
        <taxon>Phaeosphaeriaceae</taxon>
        <taxon>Parastagonospora</taxon>
    </lineage>
</organism>
<evidence type="ECO:0000256" key="1">
    <source>
        <dbReference type="SAM" id="MobiDB-lite"/>
    </source>
</evidence>
<dbReference type="GeneID" id="5981039"/>
<dbReference type="Proteomes" id="UP000001055">
    <property type="component" value="Unassembled WGS sequence"/>
</dbReference>
<gene>
    <name evidence="2" type="ORF">SNOG_13915</name>
</gene>
<dbReference type="EMBL" id="CH445353">
    <property type="protein sequence ID" value="EAT78540.1"/>
    <property type="molecule type" value="Genomic_DNA"/>
</dbReference>
<evidence type="ECO:0000313" key="3">
    <source>
        <dbReference type="Proteomes" id="UP000001055"/>
    </source>
</evidence>